<dbReference type="EMBL" id="WEHW01000020">
    <property type="protein sequence ID" value="KAB7651140.1"/>
    <property type="molecule type" value="Genomic_DNA"/>
</dbReference>
<proteinExistence type="predicted"/>
<evidence type="ECO:0000313" key="9">
    <source>
        <dbReference type="Proteomes" id="UP000469462"/>
    </source>
</evidence>
<feature type="domain" description="Major facilitator superfamily (MFS) profile" evidence="7">
    <location>
        <begin position="5"/>
        <end position="386"/>
    </location>
</feature>
<keyword evidence="3 6" id="KW-0812">Transmembrane</keyword>
<evidence type="ECO:0000256" key="5">
    <source>
        <dbReference type="ARBA" id="ARBA00023136"/>
    </source>
</evidence>
<keyword evidence="9" id="KW-1185">Reference proteome</keyword>
<dbReference type="PANTHER" id="PTHR43124">
    <property type="entry name" value="PURINE EFFLUX PUMP PBUE"/>
    <property type="match status" value="1"/>
</dbReference>
<feature type="transmembrane region" description="Helical" evidence="6">
    <location>
        <begin position="322"/>
        <end position="345"/>
    </location>
</feature>
<feature type="transmembrane region" description="Helical" evidence="6">
    <location>
        <begin position="96"/>
        <end position="118"/>
    </location>
</feature>
<dbReference type="Proteomes" id="UP000469462">
    <property type="component" value="Unassembled WGS sequence"/>
</dbReference>
<reference evidence="8 9" key="1">
    <citation type="submission" date="2019-10" db="EMBL/GenBank/DDBJ databases">
        <title>Genome diversity of Sutterella seckii.</title>
        <authorList>
            <person name="Chaplin A.V."/>
            <person name="Sokolova S.R."/>
            <person name="Mosin K.A."/>
            <person name="Ivanova E.L."/>
            <person name="Kochetkova T.O."/>
            <person name="Goltsov A.Y."/>
            <person name="Trofimov D.Y."/>
            <person name="Efimov B.A."/>
        </authorList>
    </citation>
    <scope>NUCLEOTIDE SEQUENCE [LARGE SCALE GENOMIC DNA]</scope>
    <source>
        <strain evidence="8 9">ASD3426</strain>
    </source>
</reference>
<dbReference type="Gene3D" id="1.20.1250.20">
    <property type="entry name" value="MFS general substrate transporter like domains"/>
    <property type="match status" value="2"/>
</dbReference>
<evidence type="ECO:0000256" key="1">
    <source>
        <dbReference type="ARBA" id="ARBA00004651"/>
    </source>
</evidence>
<keyword evidence="4 6" id="KW-1133">Transmembrane helix</keyword>
<keyword evidence="2" id="KW-1003">Cell membrane</keyword>
<dbReference type="Pfam" id="PF07690">
    <property type="entry name" value="MFS_1"/>
    <property type="match status" value="1"/>
</dbReference>
<feature type="transmembrane region" description="Helical" evidence="6">
    <location>
        <begin position="292"/>
        <end position="310"/>
    </location>
</feature>
<protein>
    <submittedName>
        <fullName evidence="8">MFS transporter</fullName>
    </submittedName>
</protein>
<evidence type="ECO:0000259" key="7">
    <source>
        <dbReference type="PROSITE" id="PS50850"/>
    </source>
</evidence>
<dbReference type="InterPro" id="IPR036259">
    <property type="entry name" value="MFS_trans_sf"/>
</dbReference>
<feature type="transmembrane region" description="Helical" evidence="6">
    <location>
        <begin position="130"/>
        <end position="153"/>
    </location>
</feature>
<dbReference type="PROSITE" id="PS50850">
    <property type="entry name" value="MFS"/>
    <property type="match status" value="1"/>
</dbReference>
<feature type="transmembrane region" description="Helical" evidence="6">
    <location>
        <begin position="71"/>
        <end position="90"/>
    </location>
</feature>
<name>A0AAI9SCI4_9BURK</name>
<dbReference type="InterPro" id="IPR050189">
    <property type="entry name" value="MFS_Efflux_Transporters"/>
</dbReference>
<comment type="subcellular location">
    <subcellularLocation>
        <location evidence="1">Cell membrane</location>
        <topology evidence="1">Multi-pass membrane protein</topology>
    </subcellularLocation>
</comment>
<feature type="transmembrane region" description="Helical" evidence="6">
    <location>
        <begin position="268"/>
        <end position="286"/>
    </location>
</feature>
<dbReference type="GO" id="GO:0005886">
    <property type="term" value="C:plasma membrane"/>
    <property type="evidence" value="ECO:0007669"/>
    <property type="project" value="UniProtKB-SubCell"/>
</dbReference>
<evidence type="ECO:0000256" key="6">
    <source>
        <dbReference type="SAM" id="Phobius"/>
    </source>
</evidence>
<feature type="transmembrane region" description="Helical" evidence="6">
    <location>
        <begin position="159"/>
        <end position="179"/>
    </location>
</feature>
<dbReference type="AlphaFoldDB" id="A0AAI9SCI4"/>
<feature type="transmembrane region" description="Helical" evidence="6">
    <location>
        <begin position="45"/>
        <end position="64"/>
    </location>
</feature>
<accession>A0AAI9SCI4</accession>
<evidence type="ECO:0000256" key="2">
    <source>
        <dbReference type="ARBA" id="ARBA00022475"/>
    </source>
</evidence>
<keyword evidence="5 6" id="KW-0472">Membrane</keyword>
<dbReference type="PANTHER" id="PTHR43124:SF6">
    <property type="entry name" value="TRANSPORTER ARAJ-RELATED"/>
    <property type="match status" value="1"/>
</dbReference>
<feature type="transmembrane region" description="Helical" evidence="6">
    <location>
        <begin position="357"/>
        <end position="375"/>
    </location>
</feature>
<feature type="transmembrane region" description="Helical" evidence="6">
    <location>
        <begin position="233"/>
        <end position="256"/>
    </location>
</feature>
<dbReference type="InterPro" id="IPR011701">
    <property type="entry name" value="MFS"/>
</dbReference>
<dbReference type="InterPro" id="IPR020846">
    <property type="entry name" value="MFS_dom"/>
</dbReference>
<comment type="caution">
    <text evidence="8">The sequence shown here is derived from an EMBL/GenBank/DDBJ whole genome shotgun (WGS) entry which is preliminary data.</text>
</comment>
<evidence type="ECO:0000256" key="3">
    <source>
        <dbReference type="ARBA" id="ARBA00022692"/>
    </source>
</evidence>
<dbReference type="CDD" id="cd17324">
    <property type="entry name" value="MFS_NepI_like"/>
    <property type="match status" value="1"/>
</dbReference>
<sequence length="404" mass="42448">MLPKHVFALALGTLALGIAEFSMMSILLPTAEDLAVSVPEAGHFISAYATGVCAGVALMVTVARKIPLKRLLLIIAGLICLGNALTIFAPSYSLMIVSRFIAGLPHGAFFGVGSIVCAKLAGPGKASHDVSMMVAGMTIANLGGVPLASFLAWALSWRAAFVIAAFLALLALLAIRLWVPQTEPLPDRGFKAQFRFLGTLEPWLVLGAIGLGNGGFFAYYSYVNPVIEHVAEIPASMMSLVITLAGAGMVLGNLFCAKISSRFSDPSLAAAGQGCLFITLVALFFMAHWAPAAILLTALAAACVFFISGPEQVMMIENAGEGQLLAAALAQCSFNAGNAVGAWLGGLPIEAGKAANWAAMPGIFLALAGFGLLFAKWQIHLVRQRERMEDRVEALQEALKEKKN</sequence>
<dbReference type="RefSeq" id="WP_139689024.1">
    <property type="nucleotide sequence ID" value="NZ_WEHW01000020.1"/>
</dbReference>
<gene>
    <name evidence="8" type="ORF">GBM96_06715</name>
</gene>
<evidence type="ECO:0000313" key="8">
    <source>
        <dbReference type="EMBL" id="KAB7651140.1"/>
    </source>
</evidence>
<evidence type="ECO:0000256" key="4">
    <source>
        <dbReference type="ARBA" id="ARBA00022989"/>
    </source>
</evidence>
<organism evidence="8 9">
    <name type="scientific">Sutterella seckii</name>
    <dbReference type="NCBI Taxonomy" id="1944635"/>
    <lineage>
        <taxon>Bacteria</taxon>
        <taxon>Pseudomonadati</taxon>
        <taxon>Pseudomonadota</taxon>
        <taxon>Betaproteobacteria</taxon>
        <taxon>Burkholderiales</taxon>
        <taxon>Sutterellaceae</taxon>
        <taxon>Sutterella</taxon>
    </lineage>
</organism>
<feature type="transmembrane region" description="Helical" evidence="6">
    <location>
        <begin position="200"/>
        <end position="221"/>
    </location>
</feature>
<dbReference type="SUPFAM" id="SSF103473">
    <property type="entry name" value="MFS general substrate transporter"/>
    <property type="match status" value="1"/>
</dbReference>
<dbReference type="GO" id="GO:0022857">
    <property type="term" value="F:transmembrane transporter activity"/>
    <property type="evidence" value="ECO:0007669"/>
    <property type="project" value="InterPro"/>
</dbReference>